<evidence type="ECO:0000259" key="5">
    <source>
        <dbReference type="PROSITE" id="PS50893"/>
    </source>
</evidence>
<evidence type="ECO:0000256" key="4">
    <source>
        <dbReference type="ARBA" id="ARBA00022840"/>
    </source>
</evidence>
<evidence type="ECO:0000313" key="7">
    <source>
        <dbReference type="Proteomes" id="UP000827138"/>
    </source>
</evidence>
<dbReference type="SUPFAM" id="SSF52540">
    <property type="entry name" value="P-loop containing nucleoside triphosphate hydrolases"/>
    <property type="match status" value="1"/>
</dbReference>
<dbReference type="InterPro" id="IPR027417">
    <property type="entry name" value="P-loop_NTPase"/>
</dbReference>
<evidence type="ECO:0000256" key="2">
    <source>
        <dbReference type="ARBA" id="ARBA00022448"/>
    </source>
</evidence>
<dbReference type="InterPro" id="IPR003439">
    <property type="entry name" value="ABC_transporter-like_ATP-bd"/>
</dbReference>
<evidence type="ECO:0000313" key="6">
    <source>
        <dbReference type="EMBL" id="QYX75713.1"/>
    </source>
</evidence>
<sequence>MNDETNLLEVRDLSVHFRRGHGSPVLRAVDQVSFSVAERETLGVVGESGSGKTTIGRAVLGLVPPTGGQIEFAGEDITRADHHRRRALSRDLQVIFQDPYSSLNPTRTVAQTLGESLRAEKLATDEVRNRVITVLERVGLPATAADRYPSSFSGGQRQRIAIARALVAQPRLVICDEPVSALDLSVQAQVLNLLRELQDEFALGYLFVAHDLDVVRHLSHRIMVLYRGQIMEQGPADTVYTAPMHPYTRTLLEAAPVPDPVRQAERRLRRARTGDNSGPVPTAGCPFATRCPHAVPLCRTERPALEETPAGTTVACHRWQELGTAPTEAAAVTTPSVR</sequence>
<organism evidence="6 7">
    <name type="scientific">Streptomyces akebiae</name>
    <dbReference type="NCBI Taxonomy" id="2865673"/>
    <lineage>
        <taxon>Bacteria</taxon>
        <taxon>Bacillati</taxon>
        <taxon>Actinomycetota</taxon>
        <taxon>Actinomycetes</taxon>
        <taxon>Kitasatosporales</taxon>
        <taxon>Streptomycetaceae</taxon>
        <taxon>Streptomyces</taxon>
    </lineage>
</organism>
<dbReference type="Pfam" id="PF08352">
    <property type="entry name" value="oligo_HPY"/>
    <property type="match status" value="1"/>
</dbReference>
<dbReference type="CDD" id="cd03257">
    <property type="entry name" value="ABC_NikE_OppD_transporters"/>
    <property type="match status" value="1"/>
</dbReference>
<proteinExistence type="inferred from homology"/>
<dbReference type="PANTHER" id="PTHR43776">
    <property type="entry name" value="TRANSPORT ATP-BINDING PROTEIN"/>
    <property type="match status" value="1"/>
</dbReference>
<dbReference type="RefSeq" id="WP_220644870.1">
    <property type="nucleotide sequence ID" value="NZ_CP080647.1"/>
</dbReference>
<gene>
    <name evidence="6" type="ORF">K1J60_03565</name>
</gene>
<accession>A0ABX8XIE4</accession>
<dbReference type="PANTHER" id="PTHR43776:SF7">
    <property type="entry name" value="D,D-DIPEPTIDE TRANSPORT ATP-BINDING PROTEIN DDPF-RELATED"/>
    <property type="match status" value="1"/>
</dbReference>
<dbReference type="SMART" id="SM00382">
    <property type="entry name" value="AAA"/>
    <property type="match status" value="1"/>
</dbReference>
<dbReference type="InterPro" id="IPR003593">
    <property type="entry name" value="AAA+_ATPase"/>
</dbReference>
<dbReference type="NCBIfam" id="TIGR01727">
    <property type="entry name" value="oligo_HPY"/>
    <property type="match status" value="1"/>
</dbReference>
<reference evidence="6 7" key="1">
    <citation type="submission" date="2021-08" db="EMBL/GenBank/DDBJ databases">
        <authorList>
            <person name="Ping M."/>
        </authorList>
    </citation>
    <scope>NUCLEOTIDE SEQUENCE [LARGE SCALE GENOMIC DNA]</scope>
    <source>
        <strain evidence="6 7">MG28</strain>
    </source>
</reference>
<dbReference type="PROSITE" id="PS50893">
    <property type="entry name" value="ABC_TRANSPORTER_2"/>
    <property type="match status" value="1"/>
</dbReference>
<keyword evidence="7" id="KW-1185">Reference proteome</keyword>
<dbReference type="Proteomes" id="UP000827138">
    <property type="component" value="Chromosome"/>
</dbReference>
<dbReference type="Gene3D" id="3.40.50.300">
    <property type="entry name" value="P-loop containing nucleotide triphosphate hydrolases"/>
    <property type="match status" value="1"/>
</dbReference>
<keyword evidence="2" id="KW-0813">Transport</keyword>
<dbReference type="EMBL" id="CP080647">
    <property type="protein sequence ID" value="QYX75713.1"/>
    <property type="molecule type" value="Genomic_DNA"/>
</dbReference>
<name>A0ABX8XIE4_9ACTN</name>
<protein>
    <submittedName>
        <fullName evidence="6">ABC transporter ATP-binding protein</fullName>
    </submittedName>
</protein>
<keyword evidence="3" id="KW-0547">Nucleotide-binding</keyword>
<dbReference type="InterPro" id="IPR013563">
    <property type="entry name" value="Oligopep_ABC_C"/>
</dbReference>
<comment type="similarity">
    <text evidence="1">Belongs to the ABC transporter superfamily.</text>
</comment>
<dbReference type="PROSITE" id="PS00211">
    <property type="entry name" value="ABC_TRANSPORTER_1"/>
    <property type="match status" value="1"/>
</dbReference>
<evidence type="ECO:0000256" key="1">
    <source>
        <dbReference type="ARBA" id="ARBA00005417"/>
    </source>
</evidence>
<keyword evidence="4 6" id="KW-0067">ATP-binding</keyword>
<feature type="domain" description="ABC transporter" evidence="5">
    <location>
        <begin position="10"/>
        <end position="252"/>
    </location>
</feature>
<dbReference type="GO" id="GO:0005524">
    <property type="term" value="F:ATP binding"/>
    <property type="evidence" value="ECO:0007669"/>
    <property type="project" value="UniProtKB-KW"/>
</dbReference>
<dbReference type="InterPro" id="IPR017871">
    <property type="entry name" value="ABC_transporter-like_CS"/>
</dbReference>
<evidence type="ECO:0000256" key="3">
    <source>
        <dbReference type="ARBA" id="ARBA00022741"/>
    </source>
</evidence>
<dbReference type="InterPro" id="IPR050319">
    <property type="entry name" value="ABC_transp_ATP-bind"/>
</dbReference>
<dbReference type="Pfam" id="PF00005">
    <property type="entry name" value="ABC_tran"/>
    <property type="match status" value="1"/>
</dbReference>